<comment type="caution">
    <text evidence="3">The sequence shown here is derived from an EMBL/GenBank/DDBJ whole genome shotgun (WGS) entry which is preliminary data.</text>
</comment>
<organism evidence="3 4">
    <name type="scientific">Laodelphax striatellus</name>
    <name type="common">Small brown planthopper</name>
    <name type="synonym">Delphax striatella</name>
    <dbReference type="NCBI Taxonomy" id="195883"/>
    <lineage>
        <taxon>Eukaryota</taxon>
        <taxon>Metazoa</taxon>
        <taxon>Ecdysozoa</taxon>
        <taxon>Arthropoda</taxon>
        <taxon>Hexapoda</taxon>
        <taxon>Insecta</taxon>
        <taxon>Pterygota</taxon>
        <taxon>Neoptera</taxon>
        <taxon>Paraneoptera</taxon>
        <taxon>Hemiptera</taxon>
        <taxon>Auchenorrhyncha</taxon>
        <taxon>Fulgoroidea</taxon>
        <taxon>Delphacidae</taxon>
        <taxon>Criomorphinae</taxon>
        <taxon>Laodelphax</taxon>
    </lineage>
</organism>
<keyword evidence="4" id="KW-1185">Reference proteome</keyword>
<evidence type="ECO:0000313" key="3">
    <source>
        <dbReference type="EMBL" id="RZF31856.1"/>
    </source>
</evidence>
<dbReference type="PANTHER" id="PTHR34766">
    <property type="entry name" value="UPF0449 PROTEIN C19ORF25"/>
    <property type="match status" value="1"/>
</dbReference>
<accession>A0A482WF63</accession>
<evidence type="ECO:0000256" key="2">
    <source>
        <dbReference type="SAM" id="MobiDB-lite"/>
    </source>
</evidence>
<dbReference type="SMR" id="A0A482WF63"/>
<evidence type="ECO:0000313" key="4">
    <source>
        <dbReference type="Proteomes" id="UP000291343"/>
    </source>
</evidence>
<name>A0A482WF63_LAOST</name>
<proteinExistence type="inferred from homology"/>
<gene>
    <name evidence="3" type="ORF">LSTR_LSTR009503</name>
</gene>
<dbReference type="InParanoid" id="A0A482WF63"/>
<dbReference type="OrthoDB" id="6129359at2759"/>
<dbReference type="PANTHER" id="PTHR34766:SF1">
    <property type="entry name" value="UPF0449 PROTEIN C19ORF25"/>
    <property type="match status" value="1"/>
</dbReference>
<sequence length="104" mass="11877">MFKKKTDLAPWPKPPTNDQVLEDVNSAPKDDPVFEEESTTKSASAYRNESDAAYERLKGFLIVNKSLEKVMCDLEDRNNCLQGYSTDLQKMVEDIRQTAFEALK</sequence>
<feature type="region of interest" description="Disordered" evidence="2">
    <location>
        <begin position="1"/>
        <end position="48"/>
    </location>
</feature>
<dbReference type="Proteomes" id="UP000291343">
    <property type="component" value="Unassembled WGS sequence"/>
</dbReference>
<dbReference type="AlphaFoldDB" id="A0A482WF63"/>
<protein>
    <submittedName>
        <fullName evidence="3">Uncharacterized protein</fullName>
    </submittedName>
</protein>
<reference evidence="3 4" key="1">
    <citation type="journal article" date="2017" name="Gigascience">
        <title>Genome sequence of the small brown planthopper, Laodelphax striatellus.</title>
        <authorList>
            <person name="Zhu J."/>
            <person name="Jiang F."/>
            <person name="Wang X."/>
            <person name="Yang P."/>
            <person name="Bao Y."/>
            <person name="Zhao W."/>
            <person name="Wang W."/>
            <person name="Lu H."/>
            <person name="Wang Q."/>
            <person name="Cui N."/>
            <person name="Li J."/>
            <person name="Chen X."/>
            <person name="Luo L."/>
            <person name="Yu J."/>
            <person name="Kang L."/>
            <person name="Cui F."/>
        </authorList>
    </citation>
    <scope>NUCLEOTIDE SEQUENCE [LARGE SCALE GENOMIC DNA]</scope>
    <source>
        <strain evidence="3">Lst14</strain>
    </source>
</reference>
<evidence type="ECO:0000256" key="1">
    <source>
        <dbReference type="ARBA" id="ARBA00006137"/>
    </source>
</evidence>
<dbReference type="Pfam" id="PF15136">
    <property type="entry name" value="UPF0449"/>
    <property type="match status" value="1"/>
</dbReference>
<dbReference type="InterPro" id="IPR028227">
    <property type="entry name" value="UPF0449"/>
</dbReference>
<dbReference type="EMBL" id="QKKF02038097">
    <property type="protein sequence ID" value="RZF31856.1"/>
    <property type="molecule type" value="Genomic_DNA"/>
</dbReference>
<comment type="similarity">
    <text evidence="1">Belongs to the UPF0449 family.</text>
</comment>